<dbReference type="EMBL" id="CP139858">
    <property type="protein sequence ID" value="WQC00076.1"/>
    <property type="molecule type" value="Genomic_DNA"/>
</dbReference>
<evidence type="ECO:0000313" key="2">
    <source>
        <dbReference type="Proteomes" id="UP001322481"/>
    </source>
</evidence>
<sequence length="83" mass="9195">MNTNIIPFRTRSVSRSASTARPSVATTRGLAGKAGFTMPLTRLVCIWCRGSTSGRLECRWTRERQPVSEEAVSRRTALLQRAA</sequence>
<name>A0ABZ0VUL2_9HYPH</name>
<proteinExistence type="predicted"/>
<keyword evidence="2" id="KW-1185">Reference proteome</keyword>
<protein>
    <submittedName>
        <fullName evidence="1">Uncharacterized protein</fullName>
    </submittedName>
</protein>
<dbReference type="RefSeq" id="WP_322414868.1">
    <property type="nucleotide sequence ID" value="NZ_CP139858.1"/>
</dbReference>
<evidence type="ECO:0000313" key="1">
    <source>
        <dbReference type="EMBL" id="WQC00076.1"/>
    </source>
</evidence>
<reference evidence="1 2" key="1">
    <citation type="submission" date="2023-11" db="EMBL/GenBank/DDBJ databases">
        <authorList>
            <person name="Panchal A.K."/>
            <person name="Meaney J.S."/>
            <person name="Karas B.J."/>
            <person name="diCenzo G.C."/>
        </authorList>
    </citation>
    <scope>NUCLEOTIDE SEQUENCE [LARGE SCALE GENOMIC DNA]</scope>
    <source>
        <strain evidence="1 2">NZP2235</strain>
    </source>
</reference>
<organism evidence="1 2">
    <name type="scientific">Mesorhizobium huakuii</name>
    <dbReference type="NCBI Taxonomy" id="28104"/>
    <lineage>
        <taxon>Bacteria</taxon>
        <taxon>Pseudomonadati</taxon>
        <taxon>Pseudomonadota</taxon>
        <taxon>Alphaproteobacteria</taxon>
        <taxon>Hyphomicrobiales</taxon>
        <taxon>Phyllobacteriaceae</taxon>
        <taxon>Mesorhizobium</taxon>
    </lineage>
</organism>
<dbReference type="Proteomes" id="UP001322481">
    <property type="component" value="Chromosome"/>
</dbReference>
<gene>
    <name evidence="1" type="ORF">U0R22_004273</name>
</gene>
<accession>A0ABZ0VUL2</accession>